<organism evidence="1 2">
    <name type="scientific">Rhodonellum ikkaensis</name>
    <dbReference type="NCBI Taxonomy" id="336829"/>
    <lineage>
        <taxon>Bacteria</taxon>
        <taxon>Pseudomonadati</taxon>
        <taxon>Bacteroidota</taxon>
        <taxon>Cytophagia</taxon>
        <taxon>Cytophagales</taxon>
        <taxon>Cytophagaceae</taxon>
        <taxon>Rhodonellum</taxon>
    </lineage>
</organism>
<name>A0A1H3RW60_9BACT</name>
<sequence>MHSASRGLTLQPEICNRFPNGIEFERKSDNWEINS</sequence>
<reference evidence="1 2" key="1">
    <citation type="submission" date="2016-10" db="EMBL/GenBank/DDBJ databases">
        <authorList>
            <person name="Varghese N."/>
            <person name="Submissions S."/>
        </authorList>
    </citation>
    <scope>NUCLEOTIDE SEQUENCE [LARGE SCALE GENOMIC DNA]</scope>
    <source>
        <strain evidence="1 2">DSM 17997</strain>
    </source>
</reference>
<dbReference type="EMBL" id="FNQC01000009">
    <property type="protein sequence ID" value="SDZ29511.1"/>
    <property type="molecule type" value="Genomic_DNA"/>
</dbReference>
<gene>
    <name evidence="1" type="ORF">SAMN05444412_109144</name>
</gene>
<comment type="caution">
    <text evidence="1">The sequence shown here is derived from an EMBL/GenBank/DDBJ whole genome shotgun (WGS) entry which is preliminary data.</text>
</comment>
<proteinExistence type="predicted"/>
<protein>
    <submittedName>
        <fullName evidence="1">Uncharacterized protein</fullName>
    </submittedName>
</protein>
<dbReference type="Proteomes" id="UP000199663">
    <property type="component" value="Unassembled WGS sequence"/>
</dbReference>
<evidence type="ECO:0000313" key="2">
    <source>
        <dbReference type="Proteomes" id="UP000199663"/>
    </source>
</evidence>
<keyword evidence="2" id="KW-1185">Reference proteome</keyword>
<evidence type="ECO:0000313" key="1">
    <source>
        <dbReference type="EMBL" id="SDZ29511.1"/>
    </source>
</evidence>
<accession>A0A1H3RW60</accession>